<keyword evidence="3" id="KW-1185">Reference proteome</keyword>
<dbReference type="AlphaFoldDB" id="A0A147EMV4"/>
<dbReference type="EMBL" id="LDRK01000041">
    <property type="protein sequence ID" value="KTR85771.1"/>
    <property type="molecule type" value="Genomic_DNA"/>
</dbReference>
<reference evidence="2 3" key="1">
    <citation type="journal article" date="2016" name="Front. Microbiol.">
        <title>Genomic Resource of Rice Seed Associated Bacteria.</title>
        <authorList>
            <person name="Midha S."/>
            <person name="Bansal K."/>
            <person name="Sharma S."/>
            <person name="Kumar N."/>
            <person name="Patil P.P."/>
            <person name="Chaudhry V."/>
            <person name="Patil P.B."/>
        </authorList>
    </citation>
    <scope>NUCLEOTIDE SEQUENCE [LARGE SCALE GENOMIC DNA]</scope>
    <source>
        <strain evidence="2 3">NS354</strain>
    </source>
</reference>
<dbReference type="RefSeq" id="WP_058594011.1">
    <property type="nucleotide sequence ID" value="NZ_LDRK01000041.1"/>
</dbReference>
<feature type="compositionally biased region" description="Basic and acidic residues" evidence="1">
    <location>
        <begin position="36"/>
        <end position="45"/>
    </location>
</feature>
<dbReference type="Proteomes" id="UP000070810">
    <property type="component" value="Unassembled WGS sequence"/>
</dbReference>
<dbReference type="PATRIC" id="fig|1079994.3.peg.1756"/>
<name>A0A147EMV4_9MICO</name>
<feature type="compositionally biased region" description="Basic and acidic residues" evidence="1">
    <location>
        <begin position="1"/>
        <end position="21"/>
    </location>
</feature>
<accession>A0A147EMV4</accession>
<evidence type="ECO:0000313" key="2">
    <source>
        <dbReference type="EMBL" id="KTR85771.1"/>
    </source>
</evidence>
<comment type="caution">
    <text evidence="2">The sequence shown here is derived from an EMBL/GenBank/DDBJ whole genome shotgun (WGS) entry which is preliminary data.</text>
</comment>
<organism evidence="2 3">
    <name type="scientific">Leucobacter chromiiresistens</name>
    <dbReference type="NCBI Taxonomy" id="1079994"/>
    <lineage>
        <taxon>Bacteria</taxon>
        <taxon>Bacillati</taxon>
        <taxon>Actinomycetota</taxon>
        <taxon>Actinomycetes</taxon>
        <taxon>Micrococcales</taxon>
        <taxon>Microbacteriaceae</taxon>
        <taxon>Leucobacter</taxon>
    </lineage>
</organism>
<proteinExistence type="predicted"/>
<evidence type="ECO:0000313" key="3">
    <source>
        <dbReference type="Proteomes" id="UP000070810"/>
    </source>
</evidence>
<dbReference type="OrthoDB" id="4991166at2"/>
<feature type="region of interest" description="Disordered" evidence="1">
    <location>
        <begin position="1"/>
        <end position="88"/>
    </location>
</feature>
<evidence type="ECO:0000256" key="1">
    <source>
        <dbReference type="SAM" id="MobiDB-lite"/>
    </source>
</evidence>
<sequence>MNASHREADDHVSHNEPHDSNEFEASNGAGTVNTPRDGETLDRPVLDGSTEDYGQEGQEKNPRYGQENPELIRRPSTGEETPTPDEES</sequence>
<protein>
    <submittedName>
        <fullName evidence="2">Uncharacterized protein</fullName>
    </submittedName>
</protein>
<gene>
    <name evidence="2" type="ORF">NS354_07895</name>
</gene>